<dbReference type="GO" id="GO:0030313">
    <property type="term" value="C:cell envelope"/>
    <property type="evidence" value="ECO:0007669"/>
    <property type="project" value="UniProtKB-SubCell"/>
</dbReference>
<protein>
    <submittedName>
        <fullName evidence="5">HlyD family efflux transporter periplasmic adaptor subunit</fullName>
    </submittedName>
</protein>
<feature type="domain" description="CzcB-like barrel-sandwich hybrid" evidence="4">
    <location>
        <begin position="44"/>
        <end position="211"/>
    </location>
</feature>
<dbReference type="Gene3D" id="2.40.50.100">
    <property type="match status" value="1"/>
</dbReference>
<dbReference type="AlphaFoldDB" id="A0A7C5HCW4"/>
<keyword evidence="2" id="KW-0175">Coiled coil</keyword>
<evidence type="ECO:0000256" key="2">
    <source>
        <dbReference type="ARBA" id="ARBA00023054"/>
    </source>
</evidence>
<dbReference type="PANTHER" id="PTHR32347">
    <property type="entry name" value="EFFLUX SYSTEM COMPONENT YKNX-RELATED"/>
    <property type="match status" value="1"/>
</dbReference>
<dbReference type="PANTHER" id="PTHR32347:SF23">
    <property type="entry name" value="BLL5650 PROTEIN"/>
    <property type="match status" value="1"/>
</dbReference>
<dbReference type="InterPro" id="IPR050465">
    <property type="entry name" value="UPF0194_transport"/>
</dbReference>
<gene>
    <name evidence="5" type="ORF">ENL07_08910</name>
</gene>
<comment type="caution">
    <text evidence="5">The sequence shown here is derived from an EMBL/GenBank/DDBJ whole genome shotgun (WGS) entry which is preliminary data.</text>
</comment>
<comment type="subcellular location">
    <subcellularLocation>
        <location evidence="1">Cell envelope</location>
    </subcellularLocation>
</comment>
<evidence type="ECO:0000259" key="4">
    <source>
        <dbReference type="Pfam" id="PF25973"/>
    </source>
</evidence>
<dbReference type="Proteomes" id="UP000886058">
    <property type="component" value="Unassembled WGS sequence"/>
</dbReference>
<evidence type="ECO:0000256" key="3">
    <source>
        <dbReference type="SAM" id="SignalP"/>
    </source>
</evidence>
<reference evidence="5" key="1">
    <citation type="journal article" date="2020" name="mSystems">
        <title>Genome- and Community-Level Interaction Insights into Carbon Utilization and Element Cycling Functions of Hydrothermarchaeota in Hydrothermal Sediment.</title>
        <authorList>
            <person name="Zhou Z."/>
            <person name="Liu Y."/>
            <person name="Xu W."/>
            <person name="Pan J."/>
            <person name="Luo Z.H."/>
            <person name="Li M."/>
        </authorList>
    </citation>
    <scope>NUCLEOTIDE SEQUENCE [LARGE SCALE GENOMIC DNA]</scope>
    <source>
        <strain evidence="5">HyVt-633</strain>
    </source>
</reference>
<dbReference type="EMBL" id="DRSQ01000187">
    <property type="protein sequence ID" value="HHE32719.1"/>
    <property type="molecule type" value="Genomic_DNA"/>
</dbReference>
<dbReference type="Gene3D" id="2.40.30.170">
    <property type="match status" value="1"/>
</dbReference>
<feature type="chain" id="PRO_5027773524" evidence="3">
    <location>
        <begin position="25"/>
        <end position="307"/>
    </location>
</feature>
<proteinExistence type="predicted"/>
<dbReference type="SUPFAM" id="SSF111369">
    <property type="entry name" value="HlyD-like secretion proteins"/>
    <property type="match status" value="1"/>
</dbReference>
<dbReference type="Pfam" id="PF25973">
    <property type="entry name" value="BSH_CzcB"/>
    <property type="match status" value="1"/>
</dbReference>
<organism evidence="5">
    <name type="scientific">Chlorobaculum parvum</name>
    <dbReference type="NCBI Taxonomy" id="274539"/>
    <lineage>
        <taxon>Bacteria</taxon>
        <taxon>Pseudomonadati</taxon>
        <taxon>Chlorobiota</taxon>
        <taxon>Chlorobiia</taxon>
        <taxon>Chlorobiales</taxon>
        <taxon>Chlorobiaceae</taxon>
        <taxon>Chlorobaculum</taxon>
    </lineage>
</organism>
<sequence length="307" mass="33978">MNPFCARTGLLLNALLILAELALSGCGNNDRSDGYGNFEATEIVVSSEASGKMIRYDVDDGVRLDKGQVAAVVDTTQLALDRRQFRAQLKALLEQKPSVVAESNVYRQQRRNIQRDLDRYARLVNEGAVSVKTLENVQDQARVIDQQISAVDSKIPSINSQAKALRDQIGKVNDQITKAVVRNPAKGVVLAKYAELGEVVSYGKPLYRIADTGSMYLRVWISETQLSQVKIGQKVEVLIDEEKAASKHLTGTITWISSKAEFTPKIIQTREDRVNMVYAVKVLVENPDGMLKIGMPGEIRFIAKEGK</sequence>
<dbReference type="InterPro" id="IPR058647">
    <property type="entry name" value="BSH_CzcB-like"/>
</dbReference>
<keyword evidence="3" id="KW-0732">Signal</keyword>
<evidence type="ECO:0000256" key="1">
    <source>
        <dbReference type="ARBA" id="ARBA00004196"/>
    </source>
</evidence>
<evidence type="ECO:0000313" key="5">
    <source>
        <dbReference type="EMBL" id="HHE32719.1"/>
    </source>
</evidence>
<name>A0A7C5HCW4_9CHLB</name>
<accession>A0A7C5HCW4</accession>
<feature type="signal peptide" evidence="3">
    <location>
        <begin position="1"/>
        <end position="24"/>
    </location>
</feature>